<proteinExistence type="predicted"/>
<keyword evidence="2" id="KW-1185">Reference proteome</keyword>
<dbReference type="AlphaFoldDB" id="A0A1I7TLM6"/>
<keyword evidence="1" id="KW-0732">Signal</keyword>
<organism evidence="2 3">
    <name type="scientific">Caenorhabditis tropicalis</name>
    <dbReference type="NCBI Taxonomy" id="1561998"/>
    <lineage>
        <taxon>Eukaryota</taxon>
        <taxon>Metazoa</taxon>
        <taxon>Ecdysozoa</taxon>
        <taxon>Nematoda</taxon>
        <taxon>Chromadorea</taxon>
        <taxon>Rhabditida</taxon>
        <taxon>Rhabditina</taxon>
        <taxon>Rhabditomorpha</taxon>
        <taxon>Rhabditoidea</taxon>
        <taxon>Rhabditidae</taxon>
        <taxon>Peloderinae</taxon>
        <taxon>Caenorhabditis</taxon>
    </lineage>
</organism>
<feature type="signal peptide" evidence="1">
    <location>
        <begin position="1"/>
        <end position="19"/>
    </location>
</feature>
<accession>A0A1I7TLM6</accession>
<name>A0A1I7TLM6_9PELO</name>
<sequence>MWNFTAILLFTCFVSYSSANCACYEFGNYTGRSAPISNSYQTDDFSPCYVDSPPCAFVAYSGDDTRTWTGLTFNWGSTTSSGGLIEIFDGPDASDVYYGTIRAVPTTQPNAATTIAN</sequence>
<protein>
    <submittedName>
        <fullName evidence="3">Secreted protein</fullName>
    </submittedName>
</protein>
<reference evidence="3" key="1">
    <citation type="submission" date="2016-11" db="UniProtKB">
        <authorList>
            <consortium name="WormBaseParasite"/>
        </authorList>
    </citation>
    <scope>IDENTIFICATION</scope>
</reference>
<dbReference type="eggNOG" id="ENOG502TJN8">
    <property type="taxonomic scope" value="Eukaryota"/>
</dbReference>
<feature type="chain" id="PRO_5009307664" evidence="1">
    <location>
        <begin position="20"/>
        <end position="117"/>
    </location>
</feature>
<dbReference type="WBParaSite" id="Csp11.Scaffold628.g7144.t1">
    <property type="protein sequence ID" value="Csp11.Scaffold628.g7144.t1"/>
    <property type="gene ID" value="Csp11.Scaffold628.g7144"/>
</dbReference>
<dbReference type="Proteomes" id="UP000095282">
    <property type="component" value="Unplaced"/>
</dbReference>
<evidence type="ECO:0000313" key="2">
    <source>
        <dbReference type="Proteomes" id="UP000095282"/>
    </source>
</evidence>
<evidence type="ECO:0000313" key="3">
    <source>
        <dbReference type="WBParaSite" id="Csp11.Scaffold628.g7144.t1"/>
    </source>
</evidence>
<dbReference type="PANTHER" id="PTHR21690">
    <property type="entry name" value="CUB DOMAIN-CONTAINING PROTEIN-RELATED"/>
    <property type="match status" value="1"/>
</dbReference>
<dbReference type="PANTHER" id="PTHR21690:SF2">
    <property type="entry name" value="CUB DOMAIN-CONTAINING PROTEIN-RELATED"/>
    <property type="match status" value="1"/>
</dbReference>
<evidence type="ECO:0000256" key="1">
    <source>
        <dbReference type="SAM" id="SignalP"/>
    </source>
</evidence>